<dbReference type="GO" id="GO:0005737">
    <property type="term" value="C:cytoplasm"/>
    <property type="evidence" value="ECO:0007669"/>
    <property type="project" value="UniProtKB-SubCell"/>
</dbReference>
<evidence type="ECO:0000313" key="9">
    <source>
        <dbReference type="EMBL" id="ROH91958.1"/>
    </source>
</evidence>
<dbReference type="InterPro" id="IPR002036">
    <property type="entry name" value="YbeY"/>
</dbReference>
<feature type="binding site" evidence="8">
    <location>
        <position position="114"/>
    </location>
    <ligand>
        <name>Zn(2+)</name>
        <dbReference type="ChEBI" id="CHEBI:29105"/>
        <note>catalytic</note>
    </ligand>
</feature>
<comment type="function">
    <text evidence="8">Single strand-specific metallo-endoribonuclease involved in late-stage 70S ribosome quality control and in maturation of the 3' terminus of the 16S rRNA.</text>
</comment>
<evidence type="ECO:0000256" key="5">
    <source>
        <dbReference type="ARBA" id="ARBA00022759"/>
    </source>
</evidence>
<keyword evidence="5 8" id="KW-0255">Endonuclease</keyword>
<sequence length="140" mass="15174">MSEIHIQRAVPAAGIPTAASLRGWAEAARGRKKGEITIRIVAAAESQALNRDFRGKDKPTNVLSFPMGEPGYLGDIVICAPVVAAEAVEQGKAARAHWAHMVVHGVLHLLGHDHIQDDEAEKMEALERKLLARLGFPDPY</sequence>
<evidence type="ECO:0000256" key="7">
    <source>
        <dbReference type="ARBA" id="ARBA00022833"/>
    </source>
</evidence>
<keyword evidence="10" id="KW-1185">Reference proteome</keyword>
<evidence type="ECO:0000256" key="3">
    <source>
        <dbReference type="ARBA" id="ARBA00022722"/>
    </source>
</evidence>
<keyword evidence="6 8" id="KW-0378">Hydrolase</keyword>
<evidence type="ECO:0000313" key="10">
    <source>
        <dbReference type="Proteomes" id="UP000282106"/>
    </source>
</evidence>
<dbReference type="Proteomes" id="UP000282106">
    <property type="component" value="Unassembled WGS sequence"/>
</dbReference>
<keyword evidence="8" id="KW-0963">Cytoplasm</keyword>
<accession>A0A3N0VIB3</accession>
<reference evidence="9 10" key="1">
    <citation type="submission" date="2018-10" db="EMBL/GenBank/DDBJ databases">
        <authorList>
            <person name="Chen W.-M."/>
        </authorList>
    </citation>
    <scope>NUCLEOTIDE SEQUENCE [LARGE SCALE GENOMIC DNA]</scope>
    <source>
        <strain evidence="9 10">THS-13</strain>
    </source>
</reference>
<dbReference type="Gene3D" id="3.40.390.30">
    <property type="entry name" value="Metalloproteases ('zincins'), catalytic domain"/>
    <property type="match status" value="1"/>
</dbReference>
<dbReference type="GO" id="GO:0008270">
    <property type="term" value="F:zinc ion binding"/>
    <property type="evidence" value="ECO:0007669"/>
    <property type="project" value="UniProtKB-UniRule"/>
</dbReference>
<evidence type="ECO:0000256" key="8">
    <source>
        <dbReference type="HAMAP-Rule" id="MF_00009"/>
    </source>
</evidence>
<dbReference type="PANTHER" id="PTHR46986:SF1">
    <property type="entry name" value="ENDORIBONUCLEASE YBEY, CHLOROPLASTIC"/>
    <property type="match status" value="1"/>
</dbReference>
<comment type="similarity">
    <text evidence="1 8">Belongs to the endoribonuclease YbeY family.</text>
</comment>
<dbReference type="EMBL" id="RJVO01000002">
    <property type="protein sequence ID" value="ROH91958.1"/>
    <property type="molecule type" value="Genomic_DNA"/>
</dbReference>
<feature type="binding site" evidence="8">
    <location>
        <position position="108"/>
    </location>
    <ligand>
        <name>Zn(2+)</name>
        <dbReference type="ChEBI" id="CHEBI:29105"/>
        <note>catalytic</note>
    </ligand>
</feature>
<comment type="caution">
    <text evidence="9">The sequence shown here is derived from an EMBL/GenBank/DDBJ whole genome shotgun (WGS) entry which is preliminary data.</text>
</comment>
<keyword evidence="2 8" id="KW-0690">Ribosome biogenesis</keyword>
<dbReference type="NCBIfam" id="TIGR00043">
    <property type="entry name" value="rRNA maturation RNase YbeY"/>
    <property type="match status" value="1"/>
</dbReference>
<feature type="binding site" evidence="8">
    <location>
        <position position="104"/>
    </location>
    <ligand>
        <name>Zn(2+)</name>
        <dbReference type="ChEBI" id="CHEBI:29105"/>
        <note>catalytic</note>
    </ligand>
</feature>
<dbReference type="AlphaFoldDB" id="A0A3N0VIB3"/>
<dbReference type="RefSeq" id="WP_123211002.1">
    <property type="nucleotide sequence ID" value="NZ_RJVO01000002.1"/>
</dbReference>
<evidence type="ECO:0000256" key="4">
    <source>
        <dbReference type="ARBA" id="ARBA00022723"/>
    </source>
</evidence>
<keyword evidence="8" id="KW-0698">rRNA processing</keyword>
<comment type="cofactor">
    <cofactor evidence="8">
        <name>Zn(2+)</name>
        <dbReference type="ChEBI" id="CHEBI:29105"/>
    </cofactor>
    <text evidence="8">Binds 1 zinc ion.</text>
</comment>
<dbReference type="GO" id="GO:0004521">
    <property type="term" value="F:RNA endonuclease activity"/>
    <property type="evidence" value="ECO:0007669"/>
    <property type="project" value="UniProtKB-UniRule"/>
</dbReference>
<evidence type="ECO:0000256" key="1">
    <source>
        <dbReference type="ARBA" id="ARBA00010875"/>
    </source>
</evidence>
<dbReference type="InParanoid" id="A0A3N0VIB3"/>
<dbReference type="PANTHER" id="PTHR46986">
    <property type="entry name" value="ENDORIBONUCLEASE YBEY, CHLOROPLASTIC"/>
    <property type="match status" value="1"/>
</dbReference>
<dbReference type="EC" id="3.1.-.-" evidence="8"/>
<gene>
    <name evidence="8 9" type="primary">ybeY</name>
    <name evidence="9" type="ORF">ED208_06185</name>
</gene>
<dbReference type="PROSITE" id="PS01306">
    <property type="entry name" value="UPF0054"/>
    <property type="match status" value="1"/>
</dbReference>
<keyword evidence="3 8" id="KW-0540">Nuclease</keyword>
<evidence type="ECO:0000256" key="2">
    <source>
        <dbReference type="ARBA" id="ARBA00022517"/>
    </source>
</evidence>
<protein>
    <recommendedName>
        <fullName evidence="8">Endoribonuclease YbeY</fullName>
        <ecNumber evidence="8">3.1.-.-</ecNumber>
    </recommendedName>
</protein>
<dbReference type="HAMAP" id="MF_00009">
    <property type="entry name" value="Endoribonucl_YbeY"/>
    <property type="match status" value="1"/>
</dbReference>
<dbReference type="SUPFAM" id="SSF55486">
    <property type="entry name" value="Metalloproteases ('zincins'), catalytic domain"/>
    <property type="match status" value="1"/>
</dbReference>
<dbReference type="InterPro" id="IPR023091">
    <property type="entry name" value="MetalPrtase_cat_dom_sf_prd"/>
</dbReference>
<name>A0A3N0VIB3_9GAMM</name>
<dbReference type="InterPro" id="IPR020549">
    <property type="entry name" value="YbeY_CS"/>
</dbReference>
<keyword evidence="7 8" id="KW-0862">Zinc</keyword>
<comment type="subcellular location">
    <subcellularLocation>
        <location evidence="8">Cytoplasm</location>
    </subcellularLocation>
</comment>
<dbReference type="Pfam" id="PF02130">
    <property type="entry name" value="YbeY"/>
    <property type="match status" value="1"/>
</dbReference>
<dbReference type="GO" id="GO:0006364">
    <property type="term" value="P:rRNA processing"/>
    <property type="evidence" value="ECO:0007669"/>
    <property type="project" value="UniProtKB-UniRule"/>
</dbReference>
<evidence type="ECO:0000256" key="6">
    <source>
        <dbReference type="ARBA" id="ARBA00022801"/>
    </source>
</evidence>
<keyword evidence="4 8" id="KW-0479">Metal-binding</keyword>
<proteinExistence type="inferred from homology"/>
<organism evidence="9 10">
    <name type="scientific">Stagnimonas aquatica</name>
    <dbReference type="NCBI Taxonomy" id="2689987"/>
    <lineage>
        <taxon>Bacteria</taxon>
        <taxon>Pseudomonadati</taxon>
        <taxon>Pseudomonadota</taxon>
        <taxon>Gammaproteobacteria</taxon>
        <taxon>Nevskiales</taxon>
        <taxon>Nevskiaceae</taxon>
        <taxon>Stagnimonas</taxon>
    </lineage>
</organism>
<dbReference type="GO" id="GO:0004222">
    <property type="term" value="F:metalloendopeptidase activity"/>
    <property type="evidence" value="ECO:0007669"/>
    <property type="project" value="InterPro"/>
</dbReference>
<dbReference type="FunCoup" id="A0A3N0VIB3">
    <property type="interactions" value="258"/>
</dbReference>